<reference evidence="1" key="1">
    <citation type="submission" date="2021-01" db="EMBL/GenBank/DDBJ databases">
        <title>Chromosome-level genome assembly of a human fungal pathogen reveals clustering of transcriptionally co-regulated genes.</title>
        <authorList>
            <person name="Voorhies M."/>
            <person name="Cohen S."/>
            <person name="Shea T.P."/>
            <person name="Petrus S."/>
            <person name="Munoz J.F."/>
            <person name="Poplawski S."/>
            <person name="Goldman W.E."/>
            <person name="Michael T."/>
            <person name="Cuomo C.A."/>
            <person name="Sil A."/>
            <person name="Beyhan S."/>
        </authorList>
    </citation>
    <scope>NUCLEOTIDE SEQUENCE</scope>
    <source>
        <strain evidence="1">H88</strain>
    </source>
</reference>
<dbReference type="AlphaFoldDB" id="A0A8A1LM85"/>
<dbReference type="EMBL" id="CP069104">
    <property type="protein sequence ID" value="QSS54175.1"/>
    <property type="molecule type" value="Genomic_DNA"/>
</dbReference>
<name>A0A8A1LM85_AJEC8</name>
<evidence type="ECO:0000313" key="1">
    <source>
        <dbReference type="EMBL" id="QSS54175.1"/>
    </source>
</evidence>
<dbReference type="Proteomes" id="UP000663419">
    <property type="component" value="Chromosome 3"/>
</dbReference>
<sequence>MDPELCIDNHASFEAYFLNMGIFRDLEASTKDKKKKEKKSRNQPPCLRSSFFFASMALFFKLLPGHSLKHWNPQETAPLYRKGAWRKAYGAT</sequence>
<dbReference type="VEuPathDB" id="FungiDB:I7I53_01655"/>
<evidence type="ECO:0000313" key="2">
    <source>
        <dbReference type="Proteomes" id="UP000663419"/>
    </source>
</evidence>
<proteinExistence type="predicted"/>
<organism evidence="1 2">
    <name type="scientific">Ajellomyces capsulatus (strain H88)</name>
    <name type="common">Darling's disease fungus</name>
    <name type="synonym">Histoplasma capsulatum</name>
    <dbReference type="NCBI Taxonomy" id="544711"/>
    <lineage>
        <taxon>Eukaryota</taxon>
        <taxon>Fungi</taxon>
        <taxon>Dikarya</taxon>
        <taxon>Ascomycota</taxon>
        <taxon>Pezizomycotina</taxon>
        <taxon>Eurotiomycetes</taxon>
        <taxon>Eurotiomycetidae</taxon>
        <taxon>Onygenales</taxon>
        <taxon>Ajellomycetaceae</taxon>
        <taxon>Histoplasma</taxon>
    </lineage>
</organism>
<gene>
    <name evidence="1" type="ORF">I7I53_01655</name>
</gene>
<protein>
    <submittedName>
        <fullName evidence="1">Uncharacterized protein</fullName>
    </submittedName>
</protein>
<accession>A0A8A1LM85</accession>